<proteinExistence type="predicted"/>
<evidence type="ECO:0000313" key="2">
    <source>
        <dbReference type="EMBL" id="VVN02952.1"/>
    </source>
</evidence>
<dbReference type="Proteomes" id="UP000327167">
    <property type="component" value="Unassembled WGS sequence"/>
</dbReference>
<evidence type="ECO:0000313" key="3">
    <source>
        <dbReference type="Proteomes" id="UP000327167"/>
    </source>
</evidence>
<dbReference type="SUPFAM" id="SSF51735">
    <property type="entry name" value="NAD(P)-binding Rossmann-fold domains"/>
    <property type="match status" value="1"/>
</dbReference>
<name>A0A5E6UBL6_PSEFL</name>
<dbReference type="Pfam" id="PF01370">
    <property type="entry name" value="Epimerase"/>
    <property type="match status" value="1"/>
</dbReference>
<dbReference type="GO" id="GO:0016853">
    <property type="term" value="F:isomerase activity"/>
    <property type="evidence" value="ECO:0007669"/>
    <property type="project" value="UniProtKB-KW"/>
</dbReference>
<dbReference type="EMBL" id="CABVHJ010000010">
    <property type="protein sequence ID" value="VVN02952.1"/>
    <property type="molecule type" value="Genomic_DNA"/>
</dbReference>
<dbReference type="InterPro" id="IPR001509">
    <property type="entry name" value="Epimerase_deHydtase"/>
</dbReference>
<dbReference type="Gene3D" id="3.40.50.720">
    <property type="entry name" value="NAD(P)-binding Rossmann-like Domain"/>
    <property type="match status" value="1"/>
</dbReference>
<keyword evidence="2" id="KW-0413">Isomerase</keyword>
<evidence type="ECO:0000259" key="1">
    <source>
        <dbReference type="Pfam" id="PF01370"/>
    </source>
</evidence>
<feature type="domain" description="NAD-dependent epimerase/dehydratase" evidence="1">
    <location>
        <begin position="6"/>
        <end position="226"/>
    </location>
</feature>
<dbReference type="InterPro" id="IPR036291">
    <property type="entry name" value="NAD(P)-bd_dom_sf"/>
</dbReference>
<dbReference type="RefSeq" id="WP_150651173.1">
    <property type="nucleotide sequence ID" value="NZ_CABVHJ010000010.1"/>
</dbReference>
<dbReference type="PANTHER" id="PTHR43245">
    <property type="entry name" value="BIFUNCTIONAL POLYMYXIN RESISTANCE PROTEIN ARNA"/>
    <property type="match status" value="1"/>
</dbReference>
<dbReference type="CDD" id="cd05232">
    <property type="entry name" value="UDP_G4E_4_SDR_e"/>
    <property type="match status" value="1"/>
</dbReference>
<dbReference type="PANTHER" id="PTHR43245:SF58">
    <property type="entry name" value="BLL5923 PROTEIN"/>
    <property type="match status" value="1"/>
</dbReference>
<dbReference type="EC" id="5.1.3.26" evidence="2"/>
<organism evidence="2 3">
    <name type="scientific">Pseudomonas fluorescens</name>
    <dbReference type="NCBI Taxonomy" id="294"/>
    <lineage>
        <taxon>Bacteria</taxon>
        <taxon>Pseudomonadati</taxon>
        <taxon>Pseudomonadota</taxon>
        <taxon>Gammaproteobacteria</taxon>
        <taxon>Pseudomonadales</taxon>
        <taxon>Pseudomonadaceae</taxon>
        <taxon>Pseudomonas</taxon>
    </lineage>
</organism>
<dbReference type="AlphaFoldDB" id="A0A5E6UBL6"/>
<dbReference type="InterPro" id="IPR050177">
    <property type="entry name" value="Lipid_A_modif_metabolic_enz"/>
</dbReference>
<sequence length="320" mass="34899">MTSPKILVTGSSGFVGEALIFRILMDKRFTPIAATRKATKLLGLCHVVPFDLRTPRSIPALADISVIIHCAARVHVMNETAVDALSEFRKVNVDGTLRLATQAAEYGVKRFVFVSSVKVNGESTSPGKPFAASDTPAPVDPYGVSKCEAEEGLRRISSRTGMEVVIVRPPLVYGPGVKANFESMLRWLSKGVPMPLGAIHNKRSLVAVDNLVDLLITCIDHPAAANQTFMVSDGEDLSTTQMLRRLSSALGKKSLLLPLPRGLLILVGRLMGKKALAQRLCESLQVDMRDTCDRLDWHPPVTVNKAMRATAVHFQEYKSK</sequence>
<accession>A0A5E6UBL6</accession>
<reference evidence="2 3" key="1">
    <citation type="submission" date="2019-09" db="EMBL/GenBank/DDBJ databases">
        <authorList>
            <person name="Chandra G."/>
            <person name="Truman W A."/>
        </authorList>
    </citation>
    <scope>NUCLEOTIDE SEQUENCE [LARGE SCALE GENOMIC DNA]</scope>
    <source>
        <strain evidence="2">PS655</strain>
    </source>
</reference>
<gene>
    <name evidence="2" type="primary">gnu</name>
    <name evidence="2" type="ORF">PS655_03438</name>
</gene>
<protein>
    <submittedName>
        <fullName evidence="2">N-acetyl-alpha-D-glucosaminyl-diphospho-ditrans, octacis-undecaprenol 4-epimerase</fullName>
        <ecNumber evidence="2">5.1.3.26</ecNumber>
    </submittedName>
</protein>